<sequence>MIIRAVSDSDSDDDLLSAAQAASAPRRSVFDPPAISNASSNGSIARYSWFAACGALVALLLVDLAALFDPSPDVFALLPLLLSSLFYQETIILPPTASIFNQFVGLTLVGVWIYSREKTFGSGDPTQWIRSTRYGLWTVGALLCLGHVVSCCYLLFALLESNGDHTKFWIGRKHSRHSTGPYGRV</sequence>
<feature type="transmembrane region" description="Helical" evidence="1">
    <location>
        <begin position="99"/>
        <end position="115"/>
    </location>
</feature>
<proteinExistence type="predicted"/>
<dbReference type="OrthoDB" id="121593at2759"/>
<evidence type="ECO:0000313" key="3">
    <source>
        <dbReference type="Proteomes" id="UP000237271"/>
    </source>
</evidence>
<dbReference type="Proteomes" id="UP000237271">
    <property type="component" value="Unassembled WGS sequence"/>
</dbReference>
<evidence type="ECO:0008006" key="4">
    <source>
        <dbReference type="Google" id="ProtNLM"/>
    </source>
</evidence>
<keyword evidence="1" id="KW-0812">Transmembrane</keyword>
<feature type="transmembrane region" description="Helical" evidence="1">
    <location>
        <begin position="136"/>
        <end position="159"/>
    </location>
</feature>
<keyword evidence="1" id="KW-1133">Transmembrane helix</keyword>
<keyword evidence="1" id="KW-0472">Membrane</keyword>
<evidence type="ECO:0000256" key="1">
    <source>
        <dbReference type="SAM" id="Phobius"/>
    </source>
</evidence>
<evidence type="ECO:0000313" key="2">
    <source>
        <dbReference type="EMBL" id="POM78936.1"/>
    </source>
</evidence>
<dbReference type="EMBL" id="NCKW01001869">
    <property type="protein sequence ID" value="POM78936.1"/>
    <property type="molecule type" value="Genomic_DNA"/>
</dbReference>
<name>A0A2P4YMC0_9STRA</name>
<gene>
    <name evidence="2" type="ORF">PHPALM_3477</name>
</gene>
<organism evidence="2 3">
    <name type="scientific">Phytophthora palmivora</name>
    <dbReference type="NCBI Taxonomy" id="4796"/>
    <lineage>
        <taxon>Eukaryota</taxon>
        <taxon>Sar</taxon>
        <taxon>Stramenopiles</taxon>
        <taxon>Oomycota</taxon>
        <taxon>Peronosporomycetes</taxon>
        <taxon>Peronosporales</taxon>
        <taxon>Peronosporaceae</taxon>
        <taxon>Phytophthora</taxon>
    </lineage>
</organism>
<reference evidence="2 3" key="1">
    <citation type="journal article" date="2017" name="Genome Biol. Evol.">
        <title>Phytophthora megakarya and P. palmivora, closely related causal agents of cacao black pod rot, underwent increases in genome sizes and gene numbers by different mechanisms.</title>
        <authorList>
            <person name="Ali S.S."/>
            <person name="Shao J."/>
            <person name="Lary D.J."/>
            <person name="Kronmiller B."/>
            <person name="Shen D."/>
            <person name="Strem M.D."/>
            <person name="Amoako-Attah I."/>
            <person name="Akrofi A.Y."/>
            <person name="Begoude B.A."/>
            <person name="Ten Hoopen G.M."/>
            <person name="Coulibaly K."/>
            <person name="Kebe B.I."/>
            <person name="Melnick R.L."/>
            <person name="Guiltinan M.J."/>
            <person name="Tyler B.M."/>
            <person name="Meinhardt L.W."/>
            <person name="Bailey B.A."/>
        </authorList>
    </citation>
    <scope>NUCLEOTIDE SEQUENCE [LARGE SCALE GENOMIC DNA]</scope>
    <source>
        <strain evidence="3">sbr112.9</strain>
    </source>
</reference>
<protein>
    <recommendedName>
        <fullName evidence="4">Transmembrane protein</fullName>
    </recommendedName>
</protein>
<comment type="caution">
    <text evidence="2">The sequence shown here is derived from an EMBL/GenBank/DDBJ whole genome shotgun (WGS) entry which is preliminary data.</text>
</comment>
<dbReference type="AlphaFoldDB" id="A0A2P4YMC0"/>
<accession>A0A2P4YMC0</accession>
<feature type="transmembrane region" description="Helical" evidence="1">
    <location>
        <begin position="47"/>
        <end position="67"/>
    </location>
</feature>
<keyword evidence="3" id="KW-1185">Reference proteome</keyword>